<organism evidence="2 3">
    <name type="scientific">Pseudomonas protegens</name>
    <dbReference type="NCBI Taxonomy" id="380021"/>
    <lineage>
        <taxon>Bacteria</taxon>
        <taxon>Pseudomonadati</taxon>
        <taxon>Pseudomonadota</taxon>
        <taxon>Gammaproteobacteria</taxon>
        <taxon>Pseudomonadales</taxon>
        <taxon>Pseudomonadaceae</taxon>
        <taxon>Pseudomonas</taxon>
    </lineage>
</organism>
<dbReference type="EMBL" id="PYJM01000001">
    <property type="protein sequence ID" value="PUA46961.1"/>
    <property type="molecule type" value="Genomic_DNA"/>
</dbReference>
<keyword evidence="1" id="KW-0812">Transmembrane</keyword>
<proteinExistence type="predicted"/>
<comment type="caution">
    <text evidence="2">The sequence shown here is derived from an EMBL/GenBank/DDBJ whole genome shotgun (WGS) entry which is preliminary data.</text>
</comment>
<accession>A0A2T6GS29</accession>
<reference evidence="2 3" key="1">
    <citation type="submission" date="2018-03" db="EMBL/GenBank/DDBJ databases">
        <title>Draft genome sequence of the plant growth promoting rhizobacterium Pseudomonas protegens strain BNJ-SS-45 isolated from wheat (Triticum aestivum) rhizosphere.</title>
        <authorList>
            <person name="Bajpai A."/>
            <person name="Shende K."/>
            <person name="Meena N."/>
            <person name="Upadhyayula S.R."/>
            <person name="Suravajhala P."/>
            <person name="Medicherla K.M."/>
            <person name="Johri B.N."/>
        </authorList>
    </citation>
    <scope>NUCLEOTIDE SEQUENCE [LARGE SCALE GENOMIC DNA]</scope>
    <source>
        <strain evidence="2 3">BNJ-SS-45</strain>
    </source>
</reference>
<gene>
    <name evidence="2" type="ORF">C5U62_02995</name>
</gene>
<dbReference type="Proteomes" id="UP000244178">
    <property type="component" value="Unassembled WGS sequence"/>
</dbReference>
<sequence length="79" mass="8934">MGNGDARFIQFFASHNYHVADIFSLFPFGKIVAALLSRTLSHLKQLFFSFLGCSCATFLVFFSKDIGNKRIGVFLRIHT</sequence>
<name>A0A2T6GS29_9PSED</name>
<feature type="transmembrane region" description="Helical" evidence="1">
    <location>
        <begin position="45"/>
        <end position="62"/>
    </location>
</feature>
<evidence type="ECO:0000313" key="3">
    <source>
        <dbReference type="Proteomes" id="UP000244178"/>
    </source>
</evidence>
<evidence type="ECO:0000256" key="1">
    <source>
        <dbReference type="SAM" id="Phobius"/>
    </source>
</evidence>
<keyword evidence="1" id="KW-1133">Transmembrane helix</keyword>
<evidence type="ECO:0000313" key="2">
    <source>
        <dbReference type="EMBL" id="PUA46961.1"/>
    </source>
</evidence>
<protein>
    <submittedName>
        <fullName evidence="2">Uncharacterized protein</fullName>
    </submittedName>
</protein>
<dbReference type="AlphaFoldDB" id="A0A2T6GS29"/>
<keyword evidence="1" id="KW-0472">Membrane</keyword>